<dbReference type="AlphaFoldDB" id="A0ABD0Z4W8"/>
<proteinExistence type="predicted"/>
<evidence type="ECO:0000256" key="3">
    <source>
        <dbReference type="ARBA" id="ARBA00022771"/>
    </source>
</evidence>
<dbReference type="CDD" id="cd16461">
    <property type="entry name" value="RING-H2_EL5-like"/>
    <property type="match status" value="1"/>
</dbReference>
<keyword evidence="4" id="KW-0862">Zinc</keyword>
<keyword evidence="2" id="KW-0479">Metal-binding</keyword>
<sequence length="245" mass="27260">MGISQMILLKLTYAVSFWNLGVIFIMSRTIKRALSGLLIFILAIKRVLLGLLIFILASASVVVAAIVGAIEGHTTDIGSLQGGLLGVVAGVITAVQVFEPLLHGDQPLSKVALLTRVVNGKTIMELVRPFVLKAYQWQIVALDTSYMEISDMYDFNQETKGLSKSCIQNIPIIYSCSDHQTNWNCPICLQDWEEGDVGRKLERCGHTFHMNCIDEWLLKQETCPICRDNLSYIQYTRSNLACCAD</sequence>
<accession>A0ABD0Z4W8</accession>
<keyword evidence="5 7" id="KW-0472">Membrane</keyword>
<evidence type="ECO:0000313" key="9">
    <source>
        <dbReference type="EMBL" id="KAL1189687.1"/>
    </source>
</evidence>
<keyword evidence="3 6" id="KW-0863">Zinc-finger</keyword>
<organism evidence="9 10">
    <name type="scientific">Cardamine amara subsp. amara</name>
    <dbReference type="NCBI Taxonomy" id="228776"/>
    <lineage>
        <taxon>Eukaryota</taxon>
        <taxon>Viridiplantae</taxon>
        <taxon>Streptophyta</taxon>
        <taxon>Embryophyta</taxon>
        <taxon>Tracheophyta</taxon>
        <taxon>Spermatophyta</taxon>
        <taxon>Magnoliopsida</taxon>
        <taxon>eudicotyledons</taxon>
        <taxon>Gunneridae</taxon>
        <taxon>Pentapetalae</taxon>
        <taxon>rosids</taxon>
        <taxon>malvids</taxon>
        <taxon>Brassicales</taxon>
        <taxon>Brassicaceae</taxon>
        <taxon>Cardamineae</taxon>
        <taxon>Cardamine</taxon>
    </lineage>
</organism>
<evidence type="ECO:0000256" key="7">
    <source>
        <dbReference type="SAM" id="Phobius"/>
    </source>
</evidence>
<dbReference type="Pfam" id="PF13639">
    <property type="entry name" value="zf-RING_2"/>
    <property type="match status" value="1"/>
</dbReference>
<gene>
    <name evidence="9" type="ORF">V5N11_035966</name>
</gene>
<protein>
    <submittedName>
        <fullName evidence="9">NEP1-interacting protein-like 1</fullName>
    </submittedName>
</protein>
<dbReference type="Proteomes" id="UP001558713">
    <property type="component" value="Unassembled WGS sequence"/>
</dbReference>
<dbReference type="InterPro" id="IPR001841">
    <property type="entry name" value="Znf_RING"/>
</dbReference>
<keyword evidence="10" id="KW-1185">Reference proteome</keyword>
<dbReference type="PANTHER" id="PTHR46151:SF12">
    <property type="entry name" value="RING_U-BOX SUPERFAMILY PROTEIN"/>
    <property type="match status" value="1"/>
</dbReference>
<evidence type="ECO:0000256" key="5">
    <source>
        <dbReference type="ARBA" id="ARBA00023136"/>
    </source>
</evidence>
<dbReference type="GO" id="GO:0008270">
    <property type="term" value="F:zinc ion binding"/>
    <property type="evidence" value="ECO:0007669"/>
    <property type="project" value="UniProtKB-KW"/>
</dbReference>
<evidence type="ECO:0000256" key="6">
    <source>
        <dbReference type="PROSITE-ProRule" id="PRU00175"/>
    </source>
</evidence>
<dbReference type="Gene3D" id="3.30.40.10">
    <property type="entry name" value="Zinc/RING finger domain, C3HC4 (zinc finger)"/>
    <property type="match status" value="1"/>
</dbReference>
<comment type="subcellular location">
    <subcellularLocation>
        <location evidence="1">Membrane</location>
    </subcellularLocation>
</comment>
<dbReference type="PANTHER" id="PTHR46151">
    <property type="entry name" value="NEP1-INTERACTING PROTEIN-LIKE 2"/>
    <property type="match status" value="1"/>
</dbReference>
<comment type="caution">
    <text evidence="9">The sequence shown here is derived from an EMBL/GenBank/DDBJ whole genome shotgun (WGS) entry which is preliminary data.</text>
</comment>
<evidence type="ECO:0000256" key="4">
    <source>
        <dbReference type="ARBA" id="ARBA00022833"/>
    </source>
</evidence>
<dbReference type="InterPro" id="IPR013083">
    <property type="entry name" value="Znf_RING/FYVE/PHD"/>
</dbReference>
<evidence type="ECO:0000256" key="2">
    <source>
        <dbReference type="ARBA" id="ARBA00022723"/>
    </source>
</evidence>
<dbReference type="SUPFAM" id="SSF57850">
    <property type="entry name" value="RING/U-box"/>
    <property type="match status" value="1"/>
</dbReference>
<evidence type="ECO:0000259" key="8">
    <source>
        <dbReference type="PROSITE" id="PS50089"/>
    </source>
</evidence>
<name>A0ABD0Z4W8_CARAN</name>
<feature type="transmembrane region" description="Helical" evidence="7">
    <location>
        <begin position="6"/>
        <end position="26"/>
    </location>
</feature>
<dbReference type="EMBL" id="JBANAX010000889">
    <property type="protein sequence ID" value="KAL1189687.1"/>
    <property type="molecule type" value="Genomic_DNA"/>
</dbReference>
<evidence type="ECO:0000313" key="10">
    <source>
        <dbReference type="Proteomes" id="UP001558713"/>
    </source>
</evidence>
<keyword evidence="7" id="KW-0812">Transmembrane</keyword>
<reference evidence="9 10" key="1">
    <citation type="submission" date="2024-04" db="EMBL/GenBank/DDBJ databases">
        <title>Genome assembly C_amara_ONT_v2.</title>
        <authorList>
            <person name="Yant L."/>
            <person name="Moore C."/>
            <person name="Slenker M."/>
        </authorList>
    </citation>
    <scope>NUCLEOTIDE SEQUENCE [LARGE SCALE GENOMIC DNA]</scope>
    <source>
        <tissue evidence="9">Leaf</tissue>
    </source>
</reference>
<feature type="domain" description="RING-type" evidence="8">
    <location>
        <begin position="185"/>
        <end position="227"/>
    </location>
</feature>
<feature type="transmembrane region" description="Helical" evidence="7">
    <location>
        <begin position="47"/>
        <end position="70"/>
    </location>
</feature>
<dbReference type="SMART" id="SM00184">
    <property type="entry name" value="RING"/>
    <property type="match status" value="1"/>
</dbReference>
<dbReference type="PROSITE" id="PS50089">
    <property type="entry name" value="ZF_RING_2"/>
    <property type="match status" value="1"/>
</dbReference>
<dbReference type="GO" id="GO:0016020">
    <property type="term" value="C:membrane"/>
    <property type="evidence" value="ECO:0007669"/>
    <property type="project" value="UniProtKB-SubCell"/>
</dbReference>
<keyword evidence="7" id="KW-1133">Transmembrane helix</keyword>
<evidence type="ECO:0000256" key="1">
    <source>
        <dbReference type="ARBA" id="ARBA00004370"/>
    </source>
</evidence>
<feature type="transmembrane region" description="Helical" evidence="7">
    <location>
        <begin position="82"/>
        <end position="102"/>
    </location>
</feature>